<dbReference type="RefSeq" id="WP_406721709.1">
    <property type="nucleotide sequence ID" value="NZ_CP135445.1"/>
</dbReference>
<sequence>MIIQPDLLKIDAQNVNSRVFVCGPGYSSNGIAVREQARETLQSVPKVKAIYGEEIESQFSYRNKALDLQTLEVQFALDVDFTLLILESPGSIAELGTFTQIPAIRERLIVLLSSRFYRAESYIARGPLSLLSKINPNSVIYFDAENKSEMLSKVRYPLTFYKYAQYKHKADYLKKTRLSEIKRDGKTNLPEIIVGQYPAYIRSIREDYHEAASLIAILAADRPRYAELLLLSGLHPDQLSKALHRLLDKRKIEKVNSGRYRAIEGFRDEILSPFSTTALSKLRSRLC</sequence>
<gene>
    <name evidence="1" type="ORF">RPE78_17495</name>
</gene>
<evidence type="ECO:0000313" key="1">
    <source>
        <dbReference type="EMBL" id="WRY35649.1"/>
    </source>
</evidence>
<evidence type="ECO:0000313" key="2">
    <source>
        <dbReference type="Proteomes" id="UP001623290"/>
    </source>
</evidence>
<dbReference type="Proteomes" id="UP001623290">
    <property type="component" value="Plasmid unnamed2"/>
</dbReference>
<reference evidence="1 2" key="1">
    <citation type="submission" date="2023-09" db="EMBL/GenBank/DDBJ databases">
        <title>Thioclava shenzhenensis sp. nov., a multidrug resistant bacteria-antagonizing species isolated from coastal seawater.</title>
        <authorList>
            <person name="Long M."/>
        </authorList>
    </citation>
    <scope>NUCLEOTIDE SEQUENCE [LARGE SCALE GENOMIC DNA]</scope>
    <source>
        <strain evidence="1 2">FTW29</strain>
        <plasmid evidence="1 2">unnamed2</plasmid>
    </source>
</reference>
<proteinExistence type="predicted"/>
<accession>A0ABZ1E6B8</accession>
<organism evidence="1 2">
    <name type="scientific">Thioclava litoralis</name>
    <dbReference type="NCBI Taxonomy" id="3076557"/>
    <lineage>
        <taxon>Bacteria</taxon>
        <taxon>Pseudomonadati</taxon>
        <taxon>Pseudomonadota</taxon>
        <taxon>Alphaproteobacteria</taxon>
        <taxon>Rhodobacterales</taxon>
        <taxon>Paracoccaceae</taxon>
        <taxon>Thioclava</taxon>
    </lineage>
</organism>
<dbReference type="EMBL" id="CP135445">
    <property type="protein sequence ID" value="WRY35649.1"/>
    <property type="molecule type" value="Genomic_DNA"/>
</dbReference>
<name>A0ABZ1E6B8_9RHOB</name>
<protein>
    <submittedName>
        <fullName evidence="1">Retron St85 family effector protein</fullName>
    </submittedName>
</protein>
<geneLocation type="plasmid" evidence="1 2">
    <name>unnamed2</name>
</geneLocation>
<dbReference type="InterPro" id="IPR049725">
    <property type="entry name" value="STM3845-like"/>
</dbReference>
<keyword evidence="1" id="KW-0614">Plasmid</keyword>
<dbReference type="NCBIfam" id="NF038232">
    <property type="entry name" value="STM3845_fam"/>
    <property type="match status" value="1"/>
</dbReference>
<keyword evidence="2" id="KW-1185">Reference proteome</keyword>